<protein>
    <submittedName>
        <fullName evidence="2">Uncharacterized protein</fullName>
    </submittedName>
</protein>
<feature type="compositionally biased region" description="Polar residues" evidence="1">
    <location>
        <begin position="7"/>
        <end position="17"/>
    </location>
</feature>
<dbReference type="Proteomes" id="UP000321800">
    <property type="component" value="Unassembled WGS sequence"/>
</dbReference>
<name>A0A511FJB9_9PROT</name>
<dbReference type="AlphaFoldDB" id="A0A511FJB9"/>
<gene>
    <name evidence="2" type="ORF">ATR01nite_04010</name>
</gene>
<comment type="caution">
    <text evidence="2">The sequence shown here is derived from an EMBL/GenBank/DDBJ whole genome shotgun (WGS) entry which is preliminary data.</text>
</comment>
<sequence>MRVIQFHPQSDDQSNQRGCGGAYSKAHSGEGWREQPLQTPCALLPGPPEGAEMAQGANAIKKEERKAWQSGYFTGYGWKVRV</sequence>
<evidence type="ECO:0000313" key="2">
    <source>
        <dbReference type="EMBL" id="GEL49326.1"/>
    </source>
</evidence>
<accession>A0A511FJB9</accession>
<proteinExistence type="predicted"/>
<evidence type="ECO:0000313" key="3">
    <source>
        <dbReference type="Proteomes" id="UP000321800"/>
    </source>
</evidence>
<dbReference type="EMBL" id="BJVR01000002">
    <property type="protein sequence ID" value="GEL49326.1"/>
    <property type="molecule type" value="Genomic_DNA"/>
</dbReference>
<organism evidence="2 3">
    <name type="scientific">Acetobacter tropicalis</name>
    <dbReference type="NCBI Taxonomy" id="104102"/>
    <lineage>
        <taxon>Bacteria</taxon>
        <taxon>Pseudomonadati</taxon>
        <taxon>Pseudomonadota</taxon>
        <taxon>Alphaproteobacteria</taxon>
        <taxon>Acetobacterales</taxon>
        <taxon>Acetobacteraceae</taxon>
        <taxon>Acetobacter</taxon>
    </lineage>
</organism>
<reference evidence="2 3" key="1">
    <citation type="submission" date="2019-07" db="EMBL/GenBank/DDBJ databases">
        <title>Whole genome shotgun sequence of Acetobacter tropicalis NBRC 16470.</title>
        <authorList>
            <person name="Hosoyama A."/>
            <person name="Uohara A."/>
            <person name="Ohji S."/>
            <person name="Ichikawa N."/>
        </authorList>
    </citation>
    <scope>NUCLEOTIDE SEQUENCE [LARGE SCALE GENOMIC DNA]</scope>
    <source>
        <strain evidence="2 3">NBRC 16470</strain>
    </source>
</reference>
<evidence type="ECO:0000256" key="1">
    <source>
        <dbReference type="SAM" id="MobiDB-lite"/>
    </source>
</evidence>
<feature type="region of interest" description="Disordered" evidence="1">
    <location>
        <begin position="1"/>
        <end position="40"/>
    </location>
</feature>